<dbReference type="EMBL" id="QWLN02001516">
    <property type="protein sequence ID" value="TEA41248.1"/>
    <property type="molecule type" value="Genomic_DNA"/>
</dbReference>
<dbReference type="AlphaFoldDB" id="A0A484H025"/>
<evidence type="ECO:0000313" key="2">
    <source>
        <dbReference type="Proteomes" id="UP000295264"/>
    </source>
</evidence>
<gene>
    <name evidence="1" type="ORF">DBR06_SOUSAS9810053</name>
</gene>
<feature type="non-terminal residue" evidence="1">
    <location>
        <position position="51"/>
    </location>
</feature>
<keyword evidence="2" id="KW-1185">Reference proteome</keyword>
<name>A0A484H025_SOUCH</name>
<organism evidence="1 2">
    <name type="scientific">Sousa chinensis</name>
    <name type="common">Indo-pacific humpbacked dolphin</name>
    <name type="synonym">Steno chinensis</name>
    <dbReference type="NCBI Taxonomy" id="103600"/>
    <lineage>
        <taxon>Eukaryota</taxon>
        <taxon>Metazoa</taxon>
        <taxon>Chordata</taxon>
        <taxon>Craniata</taxon>
        <taxon>Vertebrata</taxon>
        <taxon>Euteleostomi</taxon>
        <taxon>Mammalia</taxon>
        <taxon>Eutheria</taxon>
        <taxon>Laurasiatheria</taxon>
        <taxon>Artiodactyla</taxon>
        <taxon>Whippomorpha</taxon>
        <taxon>Cetacea</taxon>
        <taxon>Odontoceti</taxon>
        <taxon>Delphinidae</taxon>
        <taxon>Sousa</taxon>
    </lineage>
</organism>
<dbReference type="PANTHER" id="PTHR33426">
    <property type="entry name" value="C2H2-TYPE DOMAIN-CONTAINING PROTEIN"/>
    <property type="match status" value="1"/>
</dbReference>
<accession>A0A484H025</accession>
<proteinExistence type="predicted"/>
<evidence type="ECO:0000313" key="1">
    <source>
        <dbReference type="EMBL" id="TEA41248.1"/>
    </source>
</evidence>
<protein>
    <submittedName>
        <fullName evidence="1">Uncharacterized protein</fullName>
    </submittedName>
</protein>
<dbReference type="Proteomes" id="UP000295264">
    <property type="component" value="Unassembled WGS sequence"/>
</dbReference>
<sequence>EGFPTFFTFRRFYPTVSLLVLNKVGVPTKGLPAFTTLIGSFSSVNSMMFDK</sequence>
<reference evidence="1 2" key="1">
    <citation type="journal article" date="2018" name="Genomics">
        <title>Molecular footprints of inshore aquatic adaptation in Indo-Pacific humpback dolphin (Sousa chinensis).</title>
        <authorList>
            <person name="Ming Y."/>
            <person name="Jian J."/>
            <person name="Yu F."/>
            <person name="Yu X."/>
            <person name="Wang J."/>
            <person name="Liu W."/>
        </authorList>
    </citation>
    <scope>NUCLEOTIDE SEQUENCE [LARGE SCALE GENOMIC DNA]</scope>
    <source>
        <strain evidence="1">MY-2018</strain>
        <tissue evidence="1">Skin</tissue>
    </source>
</reference>
<dbReference type="PANTHER" id="PTHR33426:SF43">
    <property type="entry name" value="NADH DEHYDROGENASE SUBUNIT 5"/>
    <property type="match status" value="1"/>
</dbReference>
<feature type="non-terminal residue" evidence="1">
    <location>
        <position position="1"/>
    </location>
</feature>
<comment type="caution">
    <text evidence="1">The sequence shown here is derived from an EMBL/GenBank/DDBJ whole genome shotgun (WGS) entry which is preliminary data.</text>
</comment>